<dbReference type="Proteomes" id="UP000759298">
    <property type="component" value="Unassembled WGS sequence"/>
</dbReference>
<organism evidence="1 2">
    <name type="scientific">Alteriqipengyuania abyssalis</name>
    <dbReference type="NCBI Taxonomy" id="2860200"/>
    <lineage>
        <taxon>Bacteria</taxon>
        <taxon>Pseudomonadati</taxon>
        <taxon>Pseudomonadota</taxon>
        <taxon>Alphaproteobacteria</taxon>
        <taxon>Sphingomonadales</taxon>
        <taxon>Erythrobacteraceae</taxon>
        <taxon>Alteriqipengyuania</taxon>
    </lineage>
</organism>
<comment type="caution">
    <text evidence="1">The sequence shown here is derived from an EMBL/GenBank/DDBJ whole genome shotgun (WGS) entry which is preliminary data.</text>
</comment>
<protein>
    <submittedName>
        <fullName evidence="1">Uncharacterized protein</fullName>
    </submittedName>
</protein>
<reference evidence="1 2" key="1">
    <citation type="submission" date="2021-07" db="EMBL/GenBank/DDBJ databases">
        <title>Alteriqipengyuania abyssalis NZ-12B nov, sp.nov isolated from deep sea sponge in pacific ocean.</title>
        <authorList>
            <person name="Tareen S."/>
            <person name="Wink J."/>
        </authorList>
    </citation>
    <scope>NUCLEOTIDE SEQUENCE [LARGE SCALE GENOMIC DNA]</scope>
    <source>
        <strain evidence="1 2">NZ-12B</strain>
    </source>
</reference>
<sequence length="46" mass="4832">MSASARSLKVDHIAQLLVGEDVALYHLTSNDRSLKAFITANGGFGG</sequence>
<dbReference type="EMBL" id="JAHWXP010000003">
    <property type="protein sequence ID" value="MBY8337912.1"/>
    <property type="molecule type" value="Genomic_DNA"/>
</dbReference>
<evidence type="ECO:0000313" key="2">
    <source>
        <dbReference type="Proteomes" id="UP000759298"/>
    </source>
</evidence>
<accession>A0ABS7PJB1</accession>
<name>A0ABS7PJB1_9SPHN</name>
<evidence type="ECO:0000313" key="1">
    <source>
        <dbReference type="EMBL" id="MBY8337912.1"/>
    </source>
</evidence>
<gene>
    <name evidence="1" type="ORF">KYN89_12750</name>
</gene>
<keyword evidence="2" id="KW-1185">Reference proteome</keyword>
<dbReference type="RefSeq" id="WP_222825399.1">
    <property type="nucleotide sequence ID" value="NZ_JAHWXP010000003.1"/>
</dbReference>
<proteinExistence type="predicted"/>